<dbReference type="InterPro" id="IPR036116">
    <property type="entry name" value="FN3_sf"/>
</dbReference>
<feature type="signal peptide" evidence="3">
    <location>
        <begin position="1"/>
        <end position="20"/>
    </location>
</feature>
<feature type="compositionally biased region" description="Low complexity" evidence="1">
    <location>
        <begin position="402"/>
        <end position="421"/>
    </location>
</feature>
<organism evidence="5">
    <name type="scientific">Amphimedon queenslandica</name>
    <name type="common">Sponge</name>
    <dbReference type="NCBI Taxonomy" id="400682"/>
    <lineage>
        <taxon>Eukaryota</taxon>
        <taxon>Metazoa</taxon>
        <taxon>Porifera</taxon>
        <taxon>Demospongiae</taxon>
        <taxon>Heteroscleromorpha</taxon>
        <taxon>Haplosclerida</taxon>
        <taxon>Niphatidae</taxon>
        <taxon>Amphimedon</taxon>
    </lineage>
</organism>
<keyword evidence="2" id="KW-0812">Transmembrane</keyword>
<dbReference type="InterPro" id="IPR050713">
    <property type="entry name" value="RTP_Phos/Ushers"/>
</dbReference>
<keyword evidence="2" id="KW-1133">Transmembrane helix</keyword>
<dbReference type="Pfam" id="PF00041">
    <property type="entry name" value="fn3"/>
    <property type="match status" value="1"/>
</dbReference>
<dbReference type="SUPFAM" id="SSF49265">
    <property type="entry name" value="Fibronectin type III"/>
    <property type="match status" value="2"/>
</dbReference>
<reference evidence="5" key="1">
    <citation type="submission" date="2017-05" db="UniProtKB">
        <authorList>
            <consortium name="EnsemblMetazoa"/>
        </authorList>
    </citation>
    <scope>IDENTIFICATION</scope>
</reference>
<dbReference type="AlphaFoldDB" id="A0A1X7THB9"/>
<dbReference type="InParanoid" id="A0A1X7THB9"/>
<accession>A0A1X7THB9</accession>
<feature type="compositionally biased region" description="Polar residues" evidence="1">
    <location>
        <begin position="377"/>
        <end position="400"/>
    </location>
</feature>
<evidence type="ECO:0000259" key="4">
    <source>
        <dbReference type="PROSITE" id="PS50853"/>
    </source>
</evidence>
<dbReference type="CDD" id="cd00063">
    <property type="entry name" value="FN3"/>
    <property type="match status" value="2"/>
</dbReference>
<keyword evidence="2" id="KW-0472">Membrane</keyword>
<dbReference type="PROSITE" id="PS50853">
    <property type="entry name" value="FN3"/>
    <property type="match status" value="1"/>
</dbReference>
<feature type="transmembrane region" description="Helical" evidence="2">
    <location>
        <begin position="340"/>
        <end position="365"/>
    </location>
</feature>
<keyword evidence="3" id="KW-0732">Signal</keyword>
<proteinExistence type="predicted"/>
<dbReference type="Gene3D" id="2.60.40.10">
    <property type="entry name" value="Immunoglobulins"/>
    <property type="match status" value="2"/>
</dbReference>
<dbReference type="InterPro" id="IPR013783">
    <property type="entry name" value="Ig-like_fold"/>
</dbReference>
<dbReference type="EnsemblMetazoa" id="Aqu2.1.14121_001">
    <property type="protein sequence ID" value="Aqu2.1.14121_001"/>
    <property type="gene ID" value="Aqu2.1.14121"/>
</dbReference>
<feature type="domain" description="Fibronectin type-III" evidence="4">
    <location>
        <begin position="130"/>
        <end position="219"/>
    </location>
</feature>
<evidence type="ECO:0000256" key="1">
    <source>
        <dbReference type="SAM" id="MobiDB-lite"/>
    </source>
</evidence>
<dbReference type="PANTHER" id="PTHR46957:SF3">
    <property type="entry name" value="CYTOKINE RECEPTOR"/>
    <property type="match status" value="1"/>
</dbReference>
<sequence length="454" mass="48721">MPITVVCYFLVAAVVQYSQTVPIAGVVPCLNERVELTCKTDTGVLFCKVYDTNGTVEFFSSSSPQTLSQNGNFSFTVTAVDGDIITSTANIGSVDASFNGTMIGCADGFASDKFVYLRINATGPPKDLLPVDNITITPINNSSLLISWTNAQHCISYNNITIASNETYTENHTINISPATIHSLIIGTNYSFVIIPIDTIGREGPPSSLIQYIWNVPAQVVNISWDQISTDNITIWWNSTEDIRPPINYYIVNVYNTTDGQLISNDTNATITGLSPINKYYTVTIIPVNAIGYGLSATVNAITTNELTTRTSTTGATIIALTSSTMIPTSTAGGSNAVPIISGVIGTVLVIIMIIIILIIILVYAKKHRIKNKESHTANGNGNESKGVTGGSYRNNNIELQPTDPTYATPTTEYTPAAASTVRTLQGGDGPPSYPPPPPTGYLRKAFDTLDYDI</sequence>
<protein>
    <recommendedName>
        <fullName evidence="4">Fibronectin type-III domain-containing protein</fullName>
    </recommendedName>
</protein>
<dbReference type="GO" id="GO:0016020">
    <property type="term" value="C:membrane"/>
    <property type="evidence" value="ECO:0007669"/>
    <property type="project" value="UniProtKB-SubCell"/>
</dbReference>
<name>A0A1X7THB9_AMPQE</name>
<feature type="chain" id="PRO_5011987697" description="Fibronectin type-III domain-containing protein" evidence="3">
    <location>
        <begin position="21"/>
        <end position="454"/>
    </location>
</feature>
<evidence type="ECO:0000256" key="2">
    <source>
        <dbReference type="SAM" id="Phobius"/>
    </source>
</evidence>
<dbReference type="InterPro" id="IPR003961">
    <property type="entry name" value="FN3_dom"/>
</dbReference>
<dbReference type="PANTHER" id="PTHR46957">
    <property type="entry name" value="CYTOKINE RECEPTOR"/>
    <property type="match status" value="1"/>
</dbReference>
<feature type="region of interest" description="Disordered" evidence="1">
    <location>
        <begin position="373"/>
        <end position="442"/>
    </location>
</feature>
<evidence type="ECO:0000256" key="3">
    <source>
        <dbReference type="SAM" id="SignalP"/>
    </source>
</evidence>
<dbReference type="SMART" id="SM00060">
    <property type="entry name" value="FN3"/>
    <property type="match status" value="2"/>
</dbReference>
<evidence type="ECO:0000313" key="5">
    <source>
        <dbReference type="EnsemblMetazoa" id="Aqu2.1.14121_001"/>
    </source>
</evidence>